<evidence type="ECO:0000313" key="1">
    <source>
        <dbReference type="EMBL" id="MFD0852543.1"/>
    </source>
</evidence>
<reference evidence="2" key="1">
    <citation type="journal article" date="2019" name="Int. J. Syst. Evol. Microbiol.">
        <title>The Global Catalogue of Microorganisms (GCM) 10K type strain sequencing project: providing services to taxonomists for standard genome sequencing and annotation.</title>
        <authorList>
            <consortium name="The Broad Institute Genomics Platform"/>
            <consortium name="The Broad Institute Genome Sequencing Center for Infectious Disease"/>
            <person name="Wu L."/>
            <person name="Ma J."/>
        </authorList>
    </citation>
    <scope>NUCLEOTIDE SEQUENCE [LARGE SCALE GENOMIC DNA]</scope>
    <source>
        <strain evidence="2">JCM 31696</strain>
    </source>
</reference>
<name>A0ABW3CFP3_9ACTN</name>
<protein>
    <recommendedName>
        <fullName evidence="3">CN hydrolase domain-containing protein</fullName>
    </recommendedName>
</protein>
<comment type="caution">
    <text evidence="1">The sequence shown here is derived from an EMBL/GenBank/DDBJ whole genome shotgun (WGS) entry which is preliminary data.</text>
</comment>
<sequence length="150" mass="16470">RVGLLDMSLGRLAVLICEDLSRSLGWERELLSCGVSHLLVPIFSKPILRYRWEQQAAERQIAALGSWVTVSNSLVVGTVIPDDELPGPRYTALVAGPKGMERVTYSGEVQFAEAKTGDAPAVLDDTDALPIVRPGAAYDLWHDHWTAEEE</sequence>
<gene>
    <name evidence="1" type="ORF">ACFQ07_09930</name>
</gene>
<dbReference type="Proteomes" id="UP001597083">
    <property type="component" value="Unassembled WGS sequence"/>
</dbReference>
<dbReference type="EMBL" id="JBHTIR010001433">
    <property type="protein sequence ID" value="MFD0852543.1"/>
    <property type="molecule type" value="Genomic_DNA"/>
</dbReference>
<evidence type="ECO:0000313" key="2">
    <source>
        <dbReference type="Proteomes" id="UP001597083"/>
    </source>
</evidence>
<proteinExistence type="predicted"/>
<evidence type="ECO:0008006" key="3">
    <source>
        <dbReference type="Google" id="ProtNLM"/>
    </source>
</evidence>
<organism evidence="1 2">
    <name type="scientific">Actinomadura adrarensis</name>
    <dbReference type="NCBI Taxonomy" id="1819600"/>
    <lineage>
        <taxon>Bacteria</taxon>
        <taxon>Bacillati</taxon>
        <taxon>Actinomycetota</taxon>
        <taxon>Actinomycetes</taxon>
        <taxon>Streptosporangiales</taxon>
        <taxon>Thermomonosporaceae</taxon>
        <taxon>Actinomadura</taxon>
    </lineage>
</organism>
<accession>A0ABW3CFP3</accession>
<feature type="non-terminal residue" evidence="1">
    <location>
        <position position="1"/>
    </location>
</feature>
<keyword evidence="2" id="KW-1185">Reference proteome</keyword>